<dbReference type="Proteomes" id="UP000243459">
    <property type="component" value="Chromosome 5"/>
</dbReference>
<protein>
    <submittedName>
        <fullName evidence="2">Uncharacterized protein</fullName>
    </submittedName>
</protein>
<accession>A0A5P1ESK4</accession>
<feature type="compositionally biased region" description="Polar residues" evidence="1">
    <location>
        <begin position="96"/>
        <end position="106"/>
    </location>
</feature>
<sequence length="163" mass="17664">MCRSERLKLPCSKVPCGGSFVWPKKTHTSFLCFSPSSFSVCSSPAVNALLLVLHSSLSSSEDTLRRLSLPRRHLELVSEIPLNASDVHTPPPPSPSTDEISSRTPLFNPLSPSRTQLAILSFQCCPDPSLATPSRATAALTTPRHPTSATHIRLETFYPATIA</sequence>
<reference evidence="3" key="1">
    <citation type="journal article" date="2017" name="Nat. Commun.">
        <title>The asparagus genome sheds light on the origin and evolution of a young Y chromosome.</title>
        <authorList>
            <person name="Harkess A."/>
            <person name="Zhou J."/>
            <person name="Xu C."/>
            <person name="Bowers J.E."/>
            <person name="Van der Hulst R."/>
            <person name="Ayyampalayam S."/>
            <person name="Mercati F."/>
            <person name="Riccardi P."/>
            <person name="McKain M.R."/>
            <person name="Kakrana A."/>
            <person name="Tang H."/>
            <person name="Ray J."/>
            <person name="Groenendijk J."/>
            <person name="Arikit S."/>
            <person name="Mathioni S.M."/>
            <person name="Nakano M."/>
            <person name="Shan H."/>
            <person name="Telgmann-Rauber A."/>
            <person name="Kanno A."/>
            <person name="Yue Z."/>
            <person name="Chen H."/>
            <person name="Li W."/>
            <person name="Chen Y."/>
            <person name="Xu X."/>
            <person name="Zhang Y."/>
            <person name="Luo S."/>
            <person name="Chen H."/>
            <person name="Gao J."/>
            <person name="Mao Z."/>
            <person name="Pires J.C."/>
            <person name="Luo M."/>
            <person name="Kudrna D."/>
            <person name="Wing R.A."/>
            <person name="Meyers B.C."/>
            <person name="Yi K."/>
            <person name="Kong H."/>
            <person name="Lavrijsen P."/>
            <person name="Sunseri F."/>
            <person name="Falavigna A."/>
            <person name="Ye Y."/>
            <person name="Leebens-Mack J.H."/>
            <person name="Chen G."/>
        </authorList>
    </citation>
    <scope>NUCLEOTIDE SEQUENCE [LARGE SCALE GENOMIC DNA]</scope>
    <source>
        <strain evidence="3">cv. DH0086</strain>
    </source>
</reference>
<name>A0A5P1ESK4_ASPOF</name>
<dbReference type="EMBL" id="CM007385">
    <property type="protein sequence ID" value="ONK68784.1"/>
    <property type="molecule type" value="Genomic_DNA"/>
</dbReference>
<feature type="region of interest" description="Disordered" evidence="1">
    <location>
        <begin position="83"/>
        <end position="106"/>
    </location>
</feature>
<keyword evidence="3" id="KW-1185">Reference proteome</keyword>
<dbReference type="Gramene" id="ONK68784">
    <property type="protein sequence ID" value="ONK68784"/>
    <property type="gene ID" value="A4U43_C05F15960"/>
</dbReference>
<evidence type="ECO:0000256" key="1">
    <source>
        <dbReference type="SAM" id="MobiDB-lite"/>
    </source>
</evidence>
<proteinExistence type="predicted"/>
<evidence type="ECO:0000313" key="2">
    <source>
        <dbReference type="EMBL" id="ONK68784.1"/>
    </source>
</evidence>
<evidence type="ECO:0000313" key="3">
    <source>
        <dbReference type="Proteomes" id="UP000243459"/>
    </source>
</evidence>
<gene>
    <name evidence="2" type="ORF">A4U43_C05F15960</name>
</gene>
<dbReference type="AlphaFoldDB" id="A0A5P1ESK4"/>
<organism evidence="2 3">
    <name type="scientific">Asparagus officinalis</name>
    <name type="common">Garden asparagus</name>
    <dbReference type="NCBI Taxonomy" id="4686"/>
    <lineage>
        <taxon>Eukaryota</taxon>
        <taxon>Viridiplantae</taxon>
        <taxon>Streptophyta</taxon>
        <taxon>Embryophyta</taxon>
        <taxon>Tracheophyta</taxon>
        <taxon>Spermatophyta</taxon>
        <taxon>Magnoliopsida</taxon>
        <taxon>Liliopsida</taxon>
        <taxon>Asparagales</taxon>
        <taxon>Asparagaceae</taxon>
        <taxon>Asparagoideae</taxon>
        <taxon>Asparagus</taxon>
    </lineage>
</organism>